<feature type="domain" description="HTH luxR-type" evidence="4">
    <location>
        <begin position="167"/>
        <end position="232"/>
    </location>
</feature>
<dbReference type="PROSITE" id="PS00622">
    <property type="entry name" value="HTH_LUXR_1"/>
    <property type="match status" value="1"/>
</dbReference>
<name>A0A6J4T5H5_9ACTN</name>
<keyword evidence="1 3" id="KW-0597">Phosphoprotein</keyword>
<proteinExistence type="predicted"/>
<evidence type="ECO:0000313" key="6">
    <source>
        <dbReference type="EMBL" id="CAA9513705.1"/>
    </source>
</evidence>
<keyword evidence="2" id="KW-0238">DNA-binding</keyword>
<dbReference type="InterPro" id="IPR058245">
    <property type="entry name" value="NreC/VraR/RcsB-like_REC"/>
</dbReference>
<evidence type="ECO:0000256" key="2">
    <source>
        <dbReference type="ARBA" id="ARBA00023125"/>
    </source>
</evidence>
<dbReference type="EMBL" id="CADCVS010000341">
    <property type="protein sequence ID" value="CAA9513705.1"/>
    <property type="molecule type" value="Genomic_DNA"/>
</dbReference>
<dbReference type="SUPFAM" id="SSF52172">
    <property type="entry name" value="CheY-like"/>
    <property type="match status" value="1"/>
</dbReference>
<organism evidence="6">
    <name type="scientific">uncultured Solirubrobacteraceae bacterium</name>
    <dbReference type="NCBI Taxonomy" id="1162706"/>
    <lineage>
        <taxon>Bacteria</taxon>
        <taxon>Bacillati</taxon>
        <taxon>Actinomycetota</taxon>
        <taxon>Thermoleophilia</taxon>
        <taxon>Solirubrobacterales</taxon>
        <taxon>Solirubrobacteraceae</taxon>
        <taxon>environmental samples</taxon>
    </lineage>
</organism>
<dbReference type="InterPro" id="IPR000792">
    <property type="entry name" value="Tscrpt_reg_LuxR_C"/>
</dbReference>
<dbReference type="PROSITE" id="PS50110">
    <property type="entry name" value="RESPONSE_REGULATORY"/>
    <property type="match status" value="1"/>
</dbReference>
<evidence type="ECO:0008006" key="7">
    <source>
        <dbReference type="Google" id="ProtNLM"/>
    </source>
</evidence>
<evidence type="ECO:0000256" key="1">
    <source>
        <dbReference type="ARBA" id="ARBA00022553"/>
    </source>
</evidence>
<feature type="modified residue" description="4-aspartylphosphate" evidence="3">
    <location>
        <position position="72"/>
    </location>
</feature>
<dbReference type="InterPro" id="IPR011006">
    <property type="entry name" value="CheY-like_superfamily"/>
</dbReference>
<evidence type="ECO:0000259" key="5">
    <source>
        <dbReference type="PROSITE" id="PS50110"/>
    </source>
</evidence>
<dbReference type="CDD" id="cd17535">
    <property type="entry name" value="REC_NarL-like"/>
    <property type="match status" value="1"/>
</dbReference>
<dbReference type="InterPro" id="IPR039420">
    <property type="entry name" value="WalR-like"/>
</dbReference>
<dbReference type="SMART" id="SM00448">
    <property type="entry name" value="REC"/>
    <property type="match status" value="1"/>
</dbReference>
<dbReference type="AlphaFoldDB" id="A0A6J4T5H5"/>
<dbReference type="GO" id="GO:0000160">
    <property type="term" value="P:phosphorelay signal transduction system"/>
    <property type="evidence" value="ECO:0007669"/>
    <property type="project" value="InterPro"/>
</dbReference>
<accession>A0A6J4T5H5</accession>
<dbReference type="GO" id="GO:0006355">
    <property type="term" value="P:regulation of DNA-templated transcription"/>
    <property type="evidence" value="ECO:0007669"/>
    <property type="project" value="InterPro"/>
</dbReference>
<dbReference type="GO" id="GO:0003677">
    <property type="term" value="F:DNA binding"/>
    <property type="evidence" value="ECO:0007669"/>
    <property type="project" value="UniProtKB-KW"/>
</dbReference>
<reference evidence="6" key="1">
    <citation type="submission" date="2020-02" db="EMBL/GenBank/DDBJ databases">
        <authorList>
            <person name="Meier V. D."/>
        </authorList>
    </citation>
    <scope>NUCLEOTIDE SEQUENCE</scope>
    <source>
        <strain evidence="6">AVDCRST_MAG30</strain>
    </source>
</reference>
<dbReference type="Pfam" id="PF00196">
    <property type="entry name" value="GerE"/>
    <property type="match status" value="1"/>
</dbReference>
<evidence type="ECO:0000259" key="4">
    <source>
        <dbReference type="PROSITE" id="PS50043"/>
    </source>
</evidence>
<dbReference type="PRINTS" id="PR00038">
    <property type="entry name" value="HTHLUXR"/>
</dbReference>
<feature type="domain" description="Response regulatory" evidence="5">
    <location>
        <begin position="22"/>
        <end position="137"/>
    </location>
</feature>
<sequence>MTDYDDALGSDVPTGPGGAPLRVLIAEDHRMFRQGLRELFEEFGIQVIGEAADGEAAVRLAGELRPDVVIMDLQMPKLRGIDATKRISHELPQIKVLVLTMSLTDDDAVEAMIAGAAGYLLKDADVDEIMRALRSVMAGDTALAPAVAARLMDRLRSRESDAAAGEVQETPVELTPRELEVLTLLATGHDNSDIAKDLFVSVSTVKAHVGAILEKLGVDNRVQAAVAAVRQGLVQPPS</sequence>
<dbReference type="PANTHER" id="PTHR43214">
    <property type="entry name" value="TWO-COMPONENT RESPONSE REGULATOR"/>
    <property type="match status" value="1"/>
</dbReference>
<dbReference type="CDD" id="cd06170">
    <property type="entry name" value="LuxR_C_like"/>
    <property type="match status" value="1"/>
</dbReference>
<dbReference type="SMART" id="SM00421">
    <property type="entry name" value="HTH_LUXR"/>
    <property type="match status" value="1"/>
</dbReference>
<gene>
    <name evidence="6" type="ORF">AVDCRST_MAG30-2643</name>
</gene>
<dbReference type="Pfam" id="PF00072">
    <property type="entry name" value="Response_reg"/>
    <property type="match status" value="1"/>
</dbReference>
<dbReference type="Gene3D" id="3.40.50.2300">
    <property type="match status" value="1"/>
</dbReference>
<evidence type="ECO:0000256" key="3">
    <source>
        <dbReference type="PROSITE-ProRule" id="PRU00169"/>
    </source>
</evidence>
<protein>
    <recommendedName>
        <fullName evidence="7">Two-component transcriptional response regulator, LuxR family</fullName>
    </recommendedName>
</protein>
<dbReference type="PROSITE" id="PS50043">
    <property type="entry name" value="HTH_LUXR_2"/>
    <property type="match status" value="1"/>
</dbReference>
<dbReference type="InterPro" id="IPR001789">
    <property type="entry name" value="Sig_transdc_resp-reg_receiver"/>
</dbReference>